<keyword evidence="2" id="KW-1185">Reference proteome</keyword>
<accession>A0ACC2RV73</accession>
<dbReference type="EMBL" id="QTSX02006473">
    <property type="protein sequence ID" value="KAJ9054009.1"/>
    <property type="molecule type" value="Genomic_DNA"/>
</dbReference>
<reference evidence="1" key="1">
    <citation type="submission" date="2022-04" db="EMBL/GenBank/DDBJ databases">
        <title>Genome of the entomopathogenic fungus Entomophthora muscae.</title>
        <authorList>
            <person name="Elya C."/>
            <person name="Lovett B.R."/>
            <person name="Lee E."/>
            <person name="Macias A.M."/>
            <person name="Hajek A.E."/>
            <person name="De Bivort B.L."/>
            <person name="Kasson M.T."/>
            <person name="De Fine Licht H.H."/>
            <person name="Stajich J.E."/>
        </authorList>
    </citation>
    <scope>NUCLEOTIDE SEQUENCE</scope>
    <source>
        <strain evidence="1">Berkeley</strain>
    </source>
</reference>
<protein>
    <submittedName>
        <fullName evidence="1">Uncharacterized protein</fullName>
    </submittedName>
</protein>
<dbReference type="Proteomes" id="UP001165960">
    <property type="component" value="Unassembled WGS sequence"/>
</dbReference>
<proteinExistence type="predicted"/>
<sequence length="157" mass="18291">MSRMTPEYSRPCGDREKFYYNTLSKSILLELQRLALVPLGLLGPLITNFFVYSFSLGLVSTVFLLSYVFSTYYVLSQSYIRAQRLFKPRRVRKYQRRPGNFSALTHDASLLDFSPGHIFASLARKFQKMVPVSNPLHKNCPHWFQNWYHSTSPLNAQ</sequence>
<evidence type="ECO:0000313" key="2">
    <source>
        <dbReference type="Proteomes" id="UP001165960"/>
    </source>
</evidence>
<name>A0ACC2RV73_9FUNG</name>
<gene>
    <name evidence="1" type="ORF">DSO57_1018886</name>
</gene>
<comment type="caution">
    <text evidence="1">The sequence shown here is derived from an EMBL/GenBank/DDBJ whole genome shotgun (WGS) entry which is preliminary data.</text>
</comment>
<evidence type="ECO:0000313" key="1">
    <source>
        <dbReference type="EMBL" id="KAJ9054009.1"/>
    </source>
</evidence>
<organism evidence="1 2">
    <name type="scientific">Entomophthora muscae</name>
    <dbReference type="NCBI Taxonomy" id="34485"/>
    <lineage>
        <taxon>Eukaryota</taxon>
        <taxon>Fungi</taxon>
        <taxon>Fungi incertae sedis</taxon>
        <taxon>Zoopagomycota</taxon>
        <taxon>Entomophthoromycotina</taxon>
        <taxon>Entomophthoromycetes</taxon>
        <taxon>Entomophthorales</taxon>
        <taxon>Entomophthoraceae</taxon>
        <taxon>Entomophthora</taxon>
    </lineage>
</organism>